<keyword evidence="2" id="KW-0963">Cytoplasm</keyword>
<protein>
    <submittedName>
        <fullName evidence="10">Protein NLRC3-like</fullName>
    </submittedName>
</protein>
<dbReference type="Gene3D" id="1.10.533.10">
    <property type="entry name" value="Death Domain, Fas"/>
    <property type="match status" value="1"/>
</dbReference>
<evidence type="ECO:0000256" key="4">
    <source>
        <dbReference type="ARBA" id="ARBA00022737"/>
    </source>
</evidence>
<evidence type="ECO:0000256" key="6">
    <source>
        <dbReference type="ARBA" id="ARBA00022840"/>
    </source>
</evidence>
<dbReference type="Pfam" id="PF20206">
    <property type="entry name" value="Tra1_ring"/>
    <property type="match status" value="1"/>
</dbReference>
<dbReference type="InterPro" id="IPR041267">
    <property type="entry name" value="NLRP_HD2"/>
</dbReference>
<keyword evidence="4" id="KW-0677">Repeat</keyword>
<name>A0A6I9PZT2_9TELE</name>
<dbReference type="PROSITE" id="PS50837">
    <property type="entry name" value="NACHT"/>
    <property type="match status" value="1"/>
</dbReference>
<dbReference type="InterPro" id="IPR027417">
    <property type="entry name" value="P-loop_NTPase"/>
</dbReference>
<dbReference type="PROSITE" id="PS50824">
    <property type="entry name" value="DAPIN"/>
    <property type="match status" value="1"/>
</dbReference>
<dbReference type="AlphaFoldDB" id="A0A6I9PZT2"/>
<evidence type="ECO:0000259" key="8">
    <source>
        <dbReference type="PROSITE" id="PS50837"/>
    </source>
</evidence>
<dbReference type="InterPro" id="IPR041075">
    <property type="entry name" value="NOD1/2_WH"/>
</dbReference>
<evidence type="ECO:0000256" key="1">
    <source>
        <dbReference type="ARBA" id="ARBA00004496"/>
    </source>
</evidence>
<dbReference type="Proteomes" id="UP000504611">
    <property type="component" value="Unplaced"/>
</dbReference>
<dbReference type="InterPro" id="IPR051261">
    <property type="entry name" value="NLR"/>
</dbReference>
<dbReference type="FunFam" id="3.40.50.300:FF:001524">
    <property type="entry name" value="Si:dkey-126g1.7"/>
    <property type="match status" value="1"/>
</dbReference>
<keyword evidence="3" id="KW-0433">Leucine-rich repeat</keyword>
<dbReference type="Pfam" id="PF02758">
    <property type="entry name" value="PYRIN"/>
    <property type="match status" value="1"/>
</dbReference>
<organism evidence="9 10">
    <name type="scientific">Notothenia coriiceps</name>
    <name type="common">black rockcod</name>
    <dbReference type="NCBI Taxonomy" id="8208"/>
    <lineage>
        <taxon>Eukaryota</taxon>
        <taxon>Metazoa</taxon>
        <taxon>Chordata</taxon>
        <taxon>Craniata</taxon>
        <taxon>Vertebrata</taxon>
        <taxon>Euteleostomi</taxon>
        <taxon>Actinopterygii</taxon>
        <taxon>Neopterygii</taxon>
        <taxon>Teleostei</taxon>
        <taxon>Neoteleostei</taxon>
        <taxon>Acanthomorphata</taxon>
        <taxon>Eupercaria</taxon>
        <taxon>Perciformes</taxon>
        <taxon>Notothenioidei</taxon>
        <taxon>Nototheniidae</taxon>
        <taxon>Notothenia</taxon>
    </lineage>
</organism>
<dbReference type="GO" id="GO:0005737">
    <property type="term" value="C:cytoplasm"/>
    <property type="evidence" value="ECO:0007669"/>
    <property type="project" value="UniProtKB-SubCell"/>
</dbReference>
<feature type="domain" description="NACHT" evidence="8">
    <location>
        <begin position="335"/>
        <end position="489"/>
    </location>
</feature>
<dbReference type="GO" id="GO:0005524">
    <property type="term" value="F:ATP binding"/>
    <property type="evidence" value="ECO:0007669"/>
    <property type="project" value="UniProtKB-KW"/>
</dbReference>
<dbReference type="InterPro" id="IPR011029">
    <property type="entry name" value="DEATH-like_dom_sf"/>
</dbReference>
<dbReference type="PANTHER" id="PTHR24106">
    <property type="entry name" value="NACHT, LRR AND CARD DOMAINS-CONTAINING"/>
    <property type="match status" value="1"/>
</dbReference>
<feature type="domain" description="Pyrin" evidence="7">
    <location>
        <begin position="123"/>
        <end position="214"/>
    </location>
</feature>
<reference evidence="10" key="1">
    <citation type="submission" date="2025-08" db="UniProtKB">
        <authorList>
            <consortium name="RefSeq"/>
        </authorList>
    </citation>
    <scope>IDENTIFICATION</scope>
    <source>
        <tissue evidence="10">Muscle</tissue>
    </source>
</reference>
<dbReference type="SMART" id="SM01289">
    <property type="entry name" value="PYRIN"/>
    <property type="match status" value="1"/>
</dbReference>
<dbReference type="InterPro" id="IPR004020">
    <property type="entry name" value="DAPIN"/>
</dbReference>
<evidence type="ECO:0000259" key="7">
    <source>
        <dbReference type="PROSITE" id="PS50824"/>
    </source>
</evidence>
<evidence type="ECO:0000313" key="9">
    <source>
        <dbReference type="Proteomes" id="UP000504611"/>
    </source>
</evidence>
<dbReference type="KEGG" id="ncc:104966561"/>
<dbReference type="InterPro" id="IPR007111">
    <property type="entry name" value="NACHT_NTPase"/>
</dbReference>
<dbReference type="InterPro" id="IPR046805">
    <property type="entry name" value="Tra1_ring"/>
</dbReference>
<dbReference type="Pfam" id="PF14484">
    <property type="entry name" value="FISNA"/>
    <property type="match status" value="1"/>
</dbReference>
<dbReference type="Pfam" id="PF17779">
    <property type="entry name" value="WHD_NOD2"/>
    <property type="match status" value="1"/>
</dbReference>
<dbReference type="InterPro" id="IPR029495">
    <property type="entry name" value="NACHT-assoc"/>
</dbReference>
<comment type="subcellular location">
    <subcellularLocation>
        <location evidence="1">Cytoplasm</location>
    </subcellularLocation>
</comment>
<keyword evidence="6" id="KW-0067">ATP-binding</keyword>
<evidence type="ECO:0000256" key="2">
    <source>
        <dbReference type="ARBA" id="ARBA00022490"/>
    </source>
</evidence>
<dbReference type="OrthoDB" id="120976at2759"/>
<keyword evidence="9" id="KW-1185">Reference proteome</keyword>
<keyword evidence="5" id="KW-0547">Nucleotide-binding</keyword>
<dbReference type="GeneID" id="104966561"/>
<dbReference type="Pfam" id="PF17776">
    <property type="entry name" value="NLRC4_HD2"/>
    <property type="match status" value="1"/>
</dbReference>
<dbReference type="SUPFAM" id="SSF47986">
    <property type="entry name" value="DEATH domain"/>
    <property type="match status" value="1"/>
</dbReference>
<dbReference type="RefSeq" id="XP_010794047.1">
    <property type="nucleotide sequence ID" value="XM_010795745.1"/>
</dbReference>
<accession>A0A6I9PZT2</accession>
<sequence length="860" mass="98241">METQGFLEGATIEVDQIHTHMRPLLMMLGDYRSLTLNVVNRLTSVTRLFPNSFNDKFCDQMMQHLRKWMEVVVITHKGGQRSDGSPALEGVEEMKICSAIINLFHLIPAAPQTLVKPLLEVVMKTERAMLIEVGHQYYHENEFKAFKWYLQRPGVLEGDQAIKESKLENAEMRDTVDLMVNTYKLHGALKLTKKVLEKIPRNDLVQRLSYASSGPEVSDVGETSESRGTTFFQREDVIVPVPEPQPITYYQNVLQSHFQDKFMCAQEGWSQKKDEQRLDDIYTELYITAGGDVNINTQHEVRQIEALVVKPAGTEKTIKHSDMFKSPCGRYKPIRTVLTIGIAGIGKSFLVRKFVLDWAEGRTNQDIHLIFPFSFRQLNLFKGEKFSLVKLIQECIQETRDMKEEALNHIFTTLQSSGNTNYDKSKFKLLFVLDGLDESRLDLNCSTSEYEAVNVDVTASMSVDLLLTNLIKKNLLPSARLWVSTRPAAANQIHSDFVDMETEVRGFTDSQKDEYFKKRIRNDEQASRIISHIKTSRSLHIMCHIPVFCWITATVLEDMLKSRGLGELPKTLTKMYAEFLMFQIHQTKKKYDHTQCIQYMKSLAKLAFRQLEKGNLIFYEKDLKESGIDVSRASVCSGVFTEIFKEECGRKHDEGTMFSFVHLSVQEFFAALYVEGSVIDRKKNVMCDPGQTTWAVEKIRMSFRKTSLTEVHRFAIDKALQSENGHLDLFLRFLLGLSLPANQTVLRDLLNTKITSTTDQETSGYIKKKISENLSPERSINLFHCLNELNDRSLVDEIQQFLSSGSLSTDKLSPAQWSALVFITLSSECDLEVFDLKKYCASEEALVRLLPVVKASGKAL</sequence>
<evidence type="ECO:0000313" key="10">
    <source>
        <dbReference type="RefSeq" id="XP_010794047.1"/>
    </source>
</evidence>
<evidence type="ECO:0000256" key="5">
    <source>
        <dbReference type="ARBA" id="ARBA00022741"/>
    </source>
</evidence>
<proteinExistence type="predicted"/>
<dbReference type="Gene3D" id="3.40.50.300">
    <property type="entry name" value="P-loop containing nucleotide triphosphate hydrolases"/>
    <property type="match status" value="1"/>
</dbReference>
<dbReference type="Pfam" id="PF05729">
    <property type="entry name" value="NACHT"/>
    <property type="match status" value="1"/>
</dbReference>
<evidence type="ECO:0000256" key="3">
    <source>
        <dbReference type="ARBA" id="ARBA00022614"/>
    </source>
</evidence>
<dbReference type="SMART" id="SM01288">
    <property type="entry name" value="FISNA"/>
    <property type="match status" value="1"/>
</dbReference>
<gene>
    <name evidence="10" type="primary">LOC104966561</name>
</gene>